<dbReference type="Proteomes" id="UP001142610">
    <property type="component" value="Unassembled WGS sequence"/>
</dbReference>
<keyword evidence="3" id="KW-1185">Reference proteome</keyword>
<organism evidence="2 3">
    <name type="scientific">Parvularcula maris</name>
    <dbReference type="NCBI Taxonomy" id="2965077"/>
    <lineage>
        <taxon>Bacteria</taxon>
        <taxon>Pseudomonadati</taxon>
        <taxon>Pseudomonadota</taxon>
        <taxon>Alphaproteobacteria</taxon>
        <taxon>Parvularculales</taxon>
        <taxon>Parvularculaceae</taxon>
        <taxon>Parvularcula</taxon>
    </lineage>
</organism>
<protein>
    <submittedName>
        <fullName evidence="2">Uncharacterized protein</fullName>
    </submittedName>
</protein>
<reference evidence="2" key="1">
    <citation type="submission" date="2022-07" db="EMBL/GenBank/DDBJ databases">
        <title>Parvularcula maris sp. nov., an algicidal bacterium isolated from seawater.</title>
        <authorList>
            <person name="Li F."/>
        </authorList>
    </citation>
    <scope>NUCLEOTIDE SEQUENCE</scope>
    <source>
        <strain evidence="2">BGMRC 0090</strain>
    </source>
</reference>
<evidence type="ECO:0000256" key="1">
    <source>
        <dbReference type="ARBA" id="ARBA00022500"/>
    </source>
</evidence>
<name>A0A9X2L893_9PROT</name>
<dbReference type="RefSeq" id="WP_256618777.1">
    <property type="nucleotide sequence ID" value="NZ_JANIBC010000003.1"/>
</dbReference>
<evidence type="ECO:0000313" key="3">
    <source>
        <dbReference type="Proteomes" id="UP001142610"/>
    </source>
</evidence>
<comment type="caution">
    <text evidence="2">The sequence shown here is derived from an EMBL/GenBank/DDBJ whole genome shotgun (WGS) entry which is preliminary data.</text>
</comment>
<accession>A0A9X2L893</accession>
<proteinExistence type="predicted"/>
<dbReference type="EMBL" id="JANIBC010000003">
    <property type="protein sequence ID" value="MCQ8184915.1"/>
    <property type="molecule type" value="Genomic_DNA"/>
</dbReference>
<gene>
    <name evidence="2" type="ORF">NOG11_05875</name>
</gene>
<evidence type="ECO:0000313" key="2">
    <source>
        <dbReference type="EMBL" id="MCQ8184915.1"/>
    </source>
</evidence>
<keyword evidence="1" id="KW-0145">Chemotaxis</keyword>
<dbReference type="InterPro" id="IPR028976">
    <property type="entry name" value="CheC-like_sf"/>
</dbReference>
<dbReference type="Gene3D" id="3.40.1550.10">
    <property type="entry name" value="CheC-like"/>
    <property type="match status" value="1"/>
</dbReference>
<sequence length="281" mass="30440">MPMNTLPLTAFVRTDPAQDEILPVPAAVSEEMHRWKALTDQLGGRLSRLVSRPVEAEVSFRMTSHNAYRRELPQPGLLVPVGEPDGAAVLRFPPEAALLLTSYLLGDSEGLSPPMHPSVLDSMSMVTIAEPLAEVLREGFELELEPNRSLPILEEWPLNLPPAGERLLGTFTLRIEGKEAVFDLLFPPLGEALLEAWGSQVPGGLGPHALPLPAHVTLCRWTSDGRMLRELEVGVELALPGADAGQVDLEVETGGVTKKVARGSVASRFQRRSFTVGELTG</sequence>
<dbReference type="AlphaFoldDB" id="A0A9X2L893"/>
<dbReference type="GO" id="GO:0006935">
    <property type="term" value="P:chemotaxis"/>
    <property type="evidence" value="ECO:0007669"/>
    <property type="project" value="UniProtKB-KW"/>
</dbReference>